<proteinExistence type="predicted"/>
<comment type="caution">
    <text evidence="2">The sequence shown here is derived from an EMBL/GenBank/DDBJ whole genome shotgun (WGS) entry which is preliminary data.</text>
</comment>
<accession>A0A2K3M3X7</accession>
<name>A0A2K3M3X7_TRIPR</name>
<gene>
    <name evidence="2" type="ORF">L195_g041564</name>
</gene>
<organism evidence="2 3">
    <name type="scientific">Trifolium pratense</name>
    <name type="common">Red clover</name>
    <dbReference type="NCBI Taxonomy" id="57577"/>
    <lineage>
        <taxon>Eukaryota</taxon>
        <taxon>Viridiplantae</taxon>
        <taxon>Streptophyta</taxon>
        <taxon>Embryophyta</taxon>
        <taxon>Tracheophyta</taxon>
        <taxon>Spermatophyta</taxon>
        <taxon>Magnoliopsida</taxon>
        <taxon>eudicotyledons</taxon>
        <taxon>Gunneridae</taxon>
        <taxon>Pentapetalae</taxon>
        <taxon>rosids</taxon>
        <taxon>fabids</taxon>
        <taxon>Fabales</taxon>
        <taxon>Fabaceae</taxon>
        <taxon>Papilionoideae</taxon>
        <taxon>50 kb inversion clade</taxon>
        <taxon>NPAAA clade</taxon>
        <taxon>Hologalegina</taxon>
        <taxon>IRL clade</taxon>
        <taxon>Trifolieae</taxon>
        <taxon>Trifolium</taxon>
    </lineage>
</organism>
<reference evidence="2 3" key="2">
    <citation type="journal article" date="2017" name="Front. Plant Sci.">
        <title>Gene Classification and Mining of Molecular Markers Useful in Red Clover (Trifolium pratense) Breeding.</title>
        <authorList>
            <person name="Istvanek J."/>
            <person name="Dluhosova J."/>
            <person name="Dluhos P."/>
            <person name="Patkova L."/>
            <person name="Nedelnik J."/>
            <person name="Repkova J."/>
        </authorList>
    </citation>
    <scope>NUCLEOTIDE SEQUENCE [LARGE SCALE GENOMIC DNA]</scope>
    <source>
        <strain evidence="3">cv. Tatra</strain>
        <tissue evidence="2">Young leaves</tissue>
    </source>
</reference>
<dbReference type="EMBL" id="ASHM01048858">
    <property type="protein sequence ID" value="PNX85495.1"/>
    <property type="molecule type" value="Genomic_DNA"/>
</dbReference>
<feature type="region of interest" description="Disordered" evidence="1">
    <location>
        <begin position="16"/>
        <end position="35"/>
    </location>
</feature>
<evidence type="ECO:0000313" key="2">
    <source>
        <dbReference type="EMBL" id="PNX85495.1"/>
    </source>
</evidence>
<dbReference type="Proteomes" id="UP000236291">
    <property type="component" value="Unassembled WGS sequence"/>
</dbReference>
<reference evidence="2 3" key="1">
    <citation type="journal article" date="2014" name="Am. J. Bot.">
        <title>Genome assembly and annotation for red clover (Trifolium pratense; Fabaceae).</title>
        <authorList>
            <person name="Istvanek J."/>
            <person name="Jaros M."/>
            <person name="Krenek A."/>
            <person name="Repkova J."/>
        </authorList>
    </citation>
    <scope>NUCLEOTIDE SEQUENCE [LARGE SCALE GENOMIC DNA]</scope>
    <source>
        <strain evidence="3">cv. Tatra</strain>
        <tissue evidence="2">Young leaves</tissue>
    </source>
</reference>
<protein>
    <submittedName>
        <fullName evidence="2">Uncharacterized protein</fullName>
    </submittedName>
</protein>
<evidence type="ECO:0000313" key="3">
    <source>
        <dbReference type="Proteomes" id="UP000236291"/>
    </source>
</evidence>
<evidence type="ECO:0000256" key="1">
    <source>
        <dbReference type="SAM" id="MobiDB-lite"/>
    </source>
</evidence>
<dbReference type="AlphaFoldDB" id="A0A2K3M3X7"/>
<sequence>MRRKTSIHVTKLWITPPRQGRARSKEHMAPANRNPVPFPFVPEAHSHHILPHNLAVGTIPFCMSREGA</sequence>